<dbReference type="Proteomes" id="UP001177023">
    <property type="component" value="Unassembled WGS sequence"/>
</dbReference>
<accession>A0AA36D706</accession>
<dbReference type="PANTHER" id="PTHR11003:SF90">
    <property type="entry name" value="POTASSIUM CHANNEL DOMAIN-CONTAINING PROTEIN"/>
    <property type="match status" value="1"/>
</dbReference>
<dbReference type="EMBL" id="CATQJA010002662">
    <property type="protein sequence ID" value="CAJ0580959.1"/>
    <property type="molecule type" value="Genomic_DNA"/>
</dbReference>
<evidence type="ECO:0000256" key="2">
    <source>
        <dbReference type="ARBA" id="ARBA00022448"/>
    </source>
</evidence>
<comment type="similarity">
    <text evidence="8">Belongs to the two pore domain potassium channel (TC 1.A.1.8) family.</text>
</comment>
<feature type="transmembrane region" description="Helical" evidence="9">
    <location>
        <begin position="157"/>
        <end position="178"/>
    </location>
</feature>
<feature type="domain" description="Potassium channel" evidence="10">
    <location>
        <begin position="124"/>
        <end position="185"/>
    </location>
</feature>
<evidence type="ECO:0000256" key="6">
    <source>
        <dbReference type="ARBA" id="ARBA00023136"/>
    </source>
</evidence>
<keyword evidence="6 9" id="KW-0472">Membrane</keyword>
<protein>
    <recommendedName>
        <fullName evidence="10">Potassium channel domain-containing protein</fullName>
    </recommendedName>
</protein>
<keyword evidence="3 8" id="KW-0812">Transmembrane</keyword>
<evidence type="ECO:0000256" key="5">
    <source>
        <dbReference type="ARBA" id="ARBA00023065"/>
    </source>
</evidence>
<evidence type="ECO:0000259" key="10">
    <source>
        <dbReference type="Pfam" id="PF07885"/>
    </source>
</evidence>
<feature type="transmembrane region" description="Helical" evidence="9">
    <location>
        <begin position="130"/>
        <end position="151"/>
    </location>
</feature>
<evidence type="ECO:0000256" key="8">
    <source>
        <dbReference type="RuleBase" id="RU003857"/>
    </source>
</evidence>
<keyword evidence="7 8" id="KW-0407">Ion channel</keyword>
<feature type="domain" description="Potassium channel" evidence="10">
    <location>
        <begin position="238"/>
        <end position="309"/>
    </location>
</feature>
<comment type="caution">
    <text evidence="11">The sequence shown here is derived from an EMBL/GenBank/DDBJ whole genome shotgun (WGS) entry which is preliminary data.</text>
</comment>
<evidence type="ECO:0000256" key="1">
    <source>
        <dbReference type="ARBA" id="ARBA00004141"/>
    </source>
</evidence>
<dbReference type="AlphaFoldDB" id="A0AA36D706"/>
<reference evidence="11" key="1">
    <citation type="submission" date="2023-06" db="EMBL/GenBank/DDBJ databases">
        <authorList>
            <person name="Delattre M."/>
        </authorList>
    </citation>
    <scope>NUCLEOTIDE SEQUENCE</scope>
    <source>
        <strain evidence="11">AF72</strain>
    </source>
</reference>
<keyword evidence="4 9" id="KW-1133">Transmembrane helix</keyword>
<organism evidence="11 12">
    <name type="scientific">Mesorhabditis spiculigera</name>
    <dbReference type="NCBI Taxonomy" id="96644"/>
    <lineage>
        <taxon>Eukaryota</taxon>
        <taxon>Metazoa</taxon>
        <taxon>Ecdysozoa</taxon>
        <taxon>Nematoda</taxon>
        <taxon>Chromadorea</taxon>
        <taxon>Rhabditida</taxon>
        <taxon>Rhabditina</taxon>
        <taxon>Rhabditomorpha</taxon>
        <taxon>Rhabditoidea</taxon>
        <taxon>Rhabditidae</taxon>
        <taxon>Mesorhabditinae</taxon>
        <taxon>Mesorhabditis</taxon>
    </lineage>
</organism>
<keyword evidence="2 8" id="KW-0813">Transport</keyword>
<feature type="transmembrane region" description="Helical" evidence="9">
    <location>
        <begin position="235"/>
        <end position="254"/>
    </location>
</feature>
<name>A0AA36D706_9BILA</name>
<evidence type="ECO:0000256" key="7">
    <source>
        <dbReference type="ARBA" id="ARBA00023303"/>
    </source>
</evidence>
<feature type="transmembrane region" description="Helical" evidence="9">
    <location>
        <begin position="290"/>
        <end position="312"/>
    </location>
</feature>
<keyword evidence="5 8" id="KW-0406">Ion transport</keyword>
<dbReference type="GO" id="GO:0015271">
    <property type="term" value="F:outward rectifier potassium channel activity"/>
    <property type="evidence" value="ECO:0007669"/>
    <property type="project" value="TreeGrafter"/>
</dbReference>
<evidence type="ECO:0000256" key="9">
    <source>
        <dbReference type="SAM" id="Phobius"/>
    </source>
</evidence>
<evidence type="ECO:0000313" key="12">
    <source>
        <dbReference type="Proteomes" id="UP001177023"/>
    </source>
</evidence>
<dbReference type="InterPro" id="IPR003280">
    <property type="entry name" value="2pore_dom_K_chnl"/>
</dbReference>
<evidence type="ECO:0000313" key="11">
    <source>
        <dbReference type="EMBL" id="CAJ0580959.1"/>
    </source>
</evidence>
<feature type="transmembrane region" description="Helical" evidence="9">
    <location>
        <begin position="57"/>
        <end position="76"/>
    </location>
</feature>
<dbReference type="Gene3D" id="1.10.287.70">
    <property type="match status" value="1"/>
</dbReference>
<evidence type="ECO:0000256" key="4">
    <source>
        <dbReference type="ARBA" id="ARBA00022989"/>
    </source>
</evidence>
<evidence type="ECO:0000256" key="3">
    <source>
        <dbReference type="ARBA" id="ARBA00022692"/>
    </source>
</evidence>
<comment type="subcellular location">
    <subcellularLocation>
        <location evidence="1">Membrane</location>
        <topology evidence="1">Multi-pass membrane protein</topology>
    </subcellularLocation>
</comment>
<keyword evidence="12" id="KW-1185">Reference proteome</keyword>
<feature type="non-terminal residue" evidence="11">
    <location>
        <position position="1"/>
    </location>
</feature>
<dbReference type="GO" id="GO:0005886">
    <property type="term" value="C:plasma membrane"/>
    <property type="evidence" value="ECO:0007669"/>
    <property type="project" value="TreeGrafter"/>
</dbReference>
<dbReference type="GO" id="GO:0030322">
    <property type="term" value="P:stabilization of membrane potential"/>
    <property type="evidence" value="ECO:0007669"/>
    <property type="project" value="TreeGrafter"/>
</dbReference>
<dbReference type="Pfam" id="PF07885">
    <property type="entry name" value="Ion_trans_2"/>
    <property type="match status" value="2"/>
</dbReference>
<dbReference type="InterPro" id="IPR013099">
    <property type="entry name" value="K_chnl_dom"/>
</dbReference>
<dbReference type="SUPFAM" id="SSF81324">
    <property type="entry name" value="Voltage-gated potassium channels"/>
    <property type="match status" value="2"/>
</dbReference>
<dbReference type="PRINTS" id="PR01333">
    <property type="entry name" value="2POREKCHANEL"/>
</dbReference>
<sequence>MAFISTHLPFIGPNPYRHRTLPHANRLLEKNNNLENNNQGDGDEEFPETEVPAWRTYAKMILPHVGLILLSFFYIVGVNSDLSKEAVEAAAVAHVDNVTKMLFDAFDTHFITARHLETDEAVYGEEEHSWTYTTALFFTATLLTTIGYGNLVPVTLWGRMFCVLYALFGVPLILITVADIGKFMSEQISNLYAKYKKARTRWLDHGGTLFHDDANKEDANLIDGLDEQSGIPMSLITIILLGYIALGAVLLGLWENWDFFKGFYFTFITMTTVGFGDIVPLNKSFFVVDLLYIIIGLAITTMCIDLVGIQYIHKIHYVGRAMKDARFAIVNVGGKMVHVPDIMRYASVLQQKYGKKTADPNDELVKGSFIPQDIHLIKYIDYSSLCSALTSVESIHTLLSNVFASRGIPPAAQV</sequence>
<proteinExistence type="inferred from homology"/>
<gene>
    <name evidence="11" type="ORF">MSPICULIGERA_LOCUS19129</name>
</gene>
<dbReference type="GO" id="GO:0022841">
    <property type="term" value="F:potassium ion leak channel activity"/>
    <property type="evidence" value="ECO:0007669"/>
    <property type="project" value="TreeGrafter"/>
</dbReference>
<dbReference type="PANTHER" id="PTHR11003">
    <property type="entry name" value="POTASSIUM CHANNEL, SUBFAMILY K"/>
    <property type="match status" value="1"/>
</dbReference>